<dbReference type="OrthoDB" id="19273at2759"/>
<keyword evidence="2" id="KW-1185">Reference proteome</keyword>
<accession>A0A8J4Q037</accession>
<evidence type="ECO:0000313" key="1">
    <source>
        <dbReference type="EMBL" id="KAF2075507.1"/>
    </source>
</evidence>
<dbReference type="EMBL" id="AJWJ01000097">
    <property type="protein sequence ID" value="KAF2075507.1"/>
    <property type="molecule type" value="Genomic_DNA"/>
</dbReference>
<protein>
    <submittedName>
        <fullName evidence="1">Uncharacterized protein</fullName>
    </submittedName>
</protein>
<dbReference type="InterPro" id="IPR043136">
    <property type="entry name" value="B30.2/SPRY_sf"/>
</dbReference>
<evidence type="ECO:0000313" key="2">
    <source>
        <dbReference type="Proteomes" id="UP000695562"/>
    </source>
</evidence>
<dbReference type="Gene3D" id="2.60.120.920">
    <property type="match status" value="1"/>
</dbReference>
<organism evidence="1 2">
    <name type="scientific">Polysphondylium violaceum</name>
    <dbReference type="NCBI Taxonomy" id="133409"/>
    <lineage>
        <taxon>Eukaryota</taxon>
        <taxon>Amoebozoa</taxon>
        <taxon>Evosea</taxon>
        <taxon>Eumycetozoa</taxon>
        <taxon>Dictyostelia</taxon>
        <taxon>Dictyosteliales</taxon>
        <taxon>Dictyosteliaceae</taxon>
        <taxon>Polysphondylium</taxon>
    </lineage>
</organism>
<proteinExistence type="predicted"/>
<comment type="caution">
    <text evidence="1">The sequence shown here is derived from an EMBL/GenBank/DDBJ whole genome shotgun (WGS) entry which is preliminary data.</text>
</comment>
<sequence length="186" mass="21448">MESGKFQNFQFHWDQSKIHDRTRFSKEEQSGLVLSNENKTVKRKERFQGDDYPSIRILGDKSIESAIGNDKTNFHIEWKIKINQSHGFIEIGIMNPAQQHTFLLKSFKDEVQIEKEGNLETIKFGETFTVNDVITVRIEGNQDGSTMTLHYLKNDVYVGAPFKDIPIASFYPMVGLNDNDDEITLN</sequence>
<gene>
    <name evidence="1" type="ORF">CYY_003199</name>
</gene>
<reference evidence="1" key="1">
    <citation type="submission" date="2020-01" db="EMBL/GenBank/DDBJ databases">
        <title>Development of genomics and gene disruption for Polysphondylium violaceum indicates a role for the polyketide synthase stlB in stalk morphogenesis.</title>
        <authorList>
            <person name="Narita B."/>
            <person name="Kawabe Y."/>
            <person name="Kin K."/>
            <person name="Saito T."/>
            <person name="Gibbs R."/>
            <person name="Kuspa A."/>
            <person name="Muzny D."/>
            <person name="Queller D."/>
            <person name="Richards S."/>
            <person name="Strassman J."/>
            <person name="Sucgang R."/>
            <person name="Worley K."/>
            <person name="Schaap P."/>
        </authorList>
    </citation>
    <scope>NUCLEOTIDE SEQUENCE</scope>
    <source>
        <strain evidence="1">QSvi11</strain>
    </source>
</reference>
<dbReference type="Proteomes" id="UP000695562">
    <property type="component" value="Unassembled WGS sequence"/>
</dbReference>
<dbReference type="InterPro" id="IPR013320">
    <property type="entry name" value="ConA-like_dom_sf"/>
</dbReference>
<name>A0A8J4Q037_9MYCE</name>
<dbReference type="AlphaFoldDB" id="A0A8J4Q037"/>
<dbReference type="SUPFAM" id="SSF49899">
    <property type="entry name" value="Concanavalin A-like lectins/glucanases"/>
    <property type="match status" value="1"/>
</dbReference>